<feature type="compositionally biased region" description="Low complexity" evidence="1">
    <location>
        <begin position="62"/>
        <end position="74"/>
    </location>
</feature>
<feature type="compositionally biased region" description="Basic and acidic residues" evidence="1">
    <location>
        <begin position="110"/>
        <end position="119"/>
    </location>
</feature>
<name>A0AAE0XBC6_9PEZI</name>
<reference evidence="2" key="2">
    <citation type="submission" date="2023-06" db="EMBL/GenBank/DDBJ databases">
        <authorList>
            <consortium name="Lawrence Berkeley National Laboratory"/>
            <person name="Haridas S."/>
            <person name="Hensen N."/>
            <person name="Bonometti L."/>
            <person name="Westerberg I."/>
            <person name="Brannstrom I.O."/>
            <person name="Guillou S."/>
            <person name="Cros-Aarteil S."/>
            <person name="Calhoun S."/>
            <person name="Kuo A."/>
            <person name="Mondo S."/>
            <person name="Pangilinan J."/>
            <person name="Riley R."/>
            <person name="Labutti K."/>
            <person name="Andreopoulos B."/>
            <person name="Lipzen A."/>
            <person name="Chen C."/>
            <person name="Yanf M."/>
            <person name="Daum C."/>
            <person name="Ng V."/>
            <person name="Clum A."/>
            <person name="Steindorff A."/>
            <person name="Ohm R."/>
            <person name="Martin F."/>
            <person name="Silar P."/>
            <person name="Natvig D."/>
            <person name="Lalanne C."/>
            <person name="Gautier V."/>
            <person name="Ament-Velasquez S.L."/>
            <person name="Kruys A."/>
            <person name="Hutchinson M.I."/>
            <person name="Powell A.J."/>
            <person name="Barry K."/>
            <person name="Miller A.N."/>
            <person name="Grigoriev I.V."/>
            <person name="Debuchy R."/>
            <person name="Gladieux P."/>
            <person name="Thoren M.H."/>
            <person name="Johannesson H."/>
        </authorList>
    </citation>
    <scope>NUCLEOTIDE SEQUENCE</scope>
    <source>
        <strain evidence="2">CBS 314.62</strain>
    </source>
</reference>
<feature type="region of interest" description="Disordered" evidence="1">
    <location>
        <begin position="110"/>
        <end position="134"/>
    </location>
</feature>
<gene>
    <name evidence="2" type="ORF">B0T22DRAFT_536426</name>
</gene>
<sequence>MGNMGSLLASALCRVTTPFGGLTRATRAMSFADVVKQVKSLSWAPMTTRKSSGADIERGNGRMRSTRSSGMSGMFEAVRGDGRMGRVGFVSTRRGWRPGQQCPECRCRYDDERRPEAQSEHPAGCQIGNLKLAD</sequence>
<feature type="region of interest" description="Disordered" evidence="1">
    <location>
        <begin position="49"/>
        <end position="77"/>
    </location>
</feature>
<proteinExistence type="predicted"/>
<evidence type="ECO:0000313" key="2">
    <source>
        <dbReference type="EMBL" id="KAK3689529.1"/>
    </source>
</evidence>
<evidence type="ECO:0000256" key="1">
    <source>
        <dbReference type="SAM" id="MobiDB-lite"/>
    </source>
</evidence>
<accession>A0AAE0XBC6</accession>
<keyword evidence="3" id="KW-1185">Reference proteome</keyword>
<dbReference type="EMBL" id="JAULSO010000002">
    <property type="protein sequence ID" value="KAK3689529.1"/>
    <property type="molecule type" value="Genomic_DNA"/>
</dbReference>
<evidence type="ECO:0000313" key="3">
    <source>
        <dbReference type="Proteomes" id="UP001270362"/>
    </source>
</evidence>
<reference evidence="2" key="1">
    <citation type="journal article" date="2023" name="Mol. Phylogenet. Evol.">
        <title>Genome-scale phylogeny and comparative genomics of the fungal order Sordariales.</title>
        <authorList>
            <person name="Hensen N."/>
            <person name="Bonometti L."/>
            <person name="Westerberg I."/>
            <person name="Brannstrom I.O."/>
            <person name="Guillou S."/>
            <person name="Cros-Aarteil S."/>
            <person name="Calhoun S."/>
            <person name="Haridas S."/>
            <person name="Kuo A."/>
            <person name="Mondo S."/>
            <person name="Pangilinan J."/>
            <person name="Riley R."/>
            <person name="LaButti K."/>
            <person name="Andreopoulos B."/>
            <person name="Lipzen A."/>
            <person name="Chen C."/>
            <person name="Yan M."/>
            <person name="Daum C."/>
            <person name="Ng V."/>
            <person name="Clum A."/>
            <person name="Steindorff A."/>
            <person name="Ohm R.A."/>
            <person name="Martin F."/>
            <person name="Silar P."/>
            <person name="Natvig D.O."/>
            <person name="Lalanne C."/>
            <person name="Gautier V."/>
            <person name="Ament-Velasquez S.L."/>
            <person name="Kruys A."/>
            <person name="Hutchinson M.I."/>
            <person name="Powell A.J."/>
            <person name="Barry K."/>
            <person name="Miller A.N."/>
            <person name="Grigoriev I.V."/>
            <person name="Debuchy R."/>
            <person name="Gladieux P."/>
            <person name="Hiltunen Thoren M."/>
            <person name="Johannesson H."/>
        </authorList>
    </citation>
    <scope>NUCLEOTIDE SEQUENCE</scope>
    <source>
        <strain evidence="2">CBS 314.62</strain>
    </source>
</reference>
<protein>
    <submittedName>
        <fullName evidence="2">Uncharacterized protein</fullName>
    </submittedName>
</protein>
<comment type="caution">
    <text evidence="2">The sequence shown here is derived from an EMBL/GenBank/DDBJ whole genome shotgun (WGS) entry which is preliminary data.</text>
</comment>
<dbReference type="Proteomes" id="UP001270362">
    <property type="component" value="Unassembled WGS sequence"/>
</dbReference>
<dbReference type="AlphaFoldDB" id="A0AAE0XBC6"/>
<organism evidence="2 3">
    <name type="scientific">Podospora appendiculata</name>
    <dbReference type="NCBI Taxonomy" id="314037"/>
    <lineage>
        <taxon>Eukaryota</taxon>
        <taxon>Fungi</taxon>
        <taxon>Dikarya</taxon>
        <taxon>Ascomycota</taxon>
        <taxon>Pezizomycotina</taxon>
        <taxon>Sordariomycetes</taxon>
        <taxon>Sordariomycetidae</taxon>
        <taxon>Sordariales</taxon>
        <taxon>Podosporaceae</taxon>
        <taxon>Podospora</taxon>
    </lineage>
</organism>